<evidence type="ECO:0000259" key="1">
    <source>
        <dbReference type="PROSITE" id="PS51186"/>
    </source>
</evidence>
<dbReference type="PROSITE" id="PS51186">
    <property type="entry name" value="GNAT"/>
    <property type="match status" value="1"/>
</dbReference>
<dbReference type="GO" id="GO:0008999">
    <property type="term" value="F:protein-N-terminal-alanine acetyltransferase activity"/>
    <property type="evidence" value="ECO:0007669"/>
    <property type="project" value="UniProtKB-EC"/>
</dbReference>
<dbReference type="InterPro" id="IPR016181">
    <property type="entry name" value="Acyl_CoA_acyltransferase"/>
</dbReference>
<keyword evidence="2" id="KW-0012">Acyltransferase</keyword>
<dbReference type="EC" id="2.3.1.267" evidence="2"/>
<evidence type="ECO:0000313" key="3">
    <source>
        <dbReference type="Proteomes" id="UP000581688"/>
    </source>
</evidence>
<keyword evidence="2" id="KW-0808">Transferase</keyword>
<sequence length="181" mass="21447">MGFPVLETERLRLMEIGENHIQAYFDIMSLDQVTQYYGMDSLENLEQAENIINSFLAGFETKRSMRWAIVLKENNTFIGTIGFNNLMIRNKRTEVGYEIHPNYWRNGYTSEALKEIINYGFEEFDLFRIAAVTYPENKPSWKMLEKIGFEKEGLLRGYLYQHNKSNDAFIFSLIRPDWKKQ</sequence>
<keyword evidence="3" id="KW-1185">Reference proteome</keyword>
<dbReference type="PANTHER" id="PTHR43792:SF9">
    <property type="entry name" value="RIBOSOMAL-PROTEIN-ALANINE ACETYLTRANSFERASE"/>
    <property type="match status" value="1"/>
</dbReference>
<proteinExistence type="predicted"/>
<evidence type="ECO:0000313" key="2">
    <source>
        <dbReference type="EMBL" id="MBB6453114.1"/>
    </source>
</evidence>
<reference evidence="2 3" key="1">
    <citation type="submission" date="2020-08" db="EMBL/GenBank/DDBJ databases">
        <title>Genomic Encyclopedia of Type Strains, Phase IV (KMG-IV): sequencing the most valuable type-strain genomes for metagenomic binning, comparative biology and taxonomic classification.</title>
        <authorList>
            <person name="Goeker M."/>
        </authorList>
    </citation>
    <scope>NUCLEOTIDE SEQUENCE [LARGE SCALE GENOMIC DNA]</scope>
    <source>
        <strain evidence="2 3">DSM 19612</strain>
    </source>
</reference>
<comment type="caution">
    <text evidence="2">The sequence shown here is derived from an EMBL/GenBank/DDBJ whole genome shotgun (WGS) entry which is preliminary data.</text>
</comment>
<accession>A0A841Q3Z2</accession>
<dbReference type="SUPFAM" id="SSF55729">
    <property type="entry name" value="Acyl-CoA N-acyltransferases (Nat)"/>
    <property type="match status" value="1"/>
</dbReference>
<dbReference type="AlphaFoldDB" id="A0A841Q3Z2"/>
<gene>
    <name evidence="2" type="ORF">HNQ94_001562</name>
</gene>
<dbReference type="PANTHER" id="PTHR43792">
    <property type="entry name" value="GNAT FAMILY, PUTATIVE (AFU_ORTHOLOGUE AFUA_3G00765)-RELATED-RELATED"/>
    <property type="match status" value="1"/>
</dbReference>
<name>A0A841Q3Z2_9BACI</name>
<dbReference type="Pfam" id="PF13302">
    <property type="entry name" value="Acetyltransf_3"/>
    <property type="match status" value="1"/>
</dbReference>
<dbReference type="GO" id="GO:0005737">
    <property type="term" value="C:cytoplasm"/>
    <property type="evidence" value="ECO:0007669"/>
    <property type="project" value="TreeGrafter"/>
</dbReference>
<feature type="domain" description="N-acetyltransferase" evidence="1">
    <location>
        <begin position="28"/>
        <end position="176"/>
    </location>
</feature>
<dbReference type="EMBL" id="JACHGH010000004">
    <property type="protein sequence ID" value="MBB6453114.1"/>
    <property type="molecule type" value="Genomic_DNA"/>
</dbReference>
<organism evidence="2 3">
    <name type="scientific">Salirhabdus euzebyi</name>
    <dbReference type="NCBI Taxonomy" id="394506"/>
    <lineage>
        <taxon>Bacteria</taxon>
        <taxon>Bacillati</taxon>
        <taxon>Bacillota</taxon>
        <taxon>Bacilli</taxon>
        <taxon>Bacillales</taxon>
        <taxon>Bacillaceae</taxon>
        <taxon>Salirhabdus</taxon>
    </lineage>
</organism>
<dbReference type="Gene3D" id="3.40.630.30">
    <property type="match status" value="1"/>
</dbReference>
<dbReference type="InterPro" id="IPR000182">
    <property type="entry name" value="GNAT_dom"/>
</dbReference>
<dbReference type="Proteomes" id="UP000581688">
    <property type="component" value="Unassembled WGS sequence"/>
</dbReference>
<dbReference type="RefSeq" id="WP_174495770.1">
    <property type="nucleotide sequence ID" value="NZ_CADDWK010000004.1"/>
</dbReference>
<protein>
    <submittedName>
        <fullName evidence="2">Ribosomal-protein-alanine N-acetyltransferase</fullName>
        <ecNumber evidence="2">2.3.1.267</ecNumber>
    </submittedName>
</protein>
<dbReference type="InterPro" id="IPR051531">
    <property type="entry name" value="N-acetyltransferase"/>
</dbReference>